<dbReference type="OrthoDB" id="238071at2157"/>
<proteinExistence type="predicted"/>
<dbReference type="EMBL" id="AOHX01000026">
    <property type="protein sequence ID" value="ELY47329.1"/>
    <property type="molecule type" value="Genomic_DNA"/>
</dbReference>
<dbReference type="AlphaFoldDB" id="L9WCY8"/>
<accession>L9WCY8</accession>
<evidence type="ECO:0000313" key="2">
    <source>
        <dbReference type="Proteomes" id="UP000011661"/>
    </source>
</evidence>
<dbReference type="Proteomes" id="UP000011661">
    <property type="component" value="Unassembled WGS sequence"/>
</dbReference>
<gene>
    <name evidence="1" type="ORF">C495_03687</name>
</gene>
<sequence length="369" mass="41574">MSKYGLDEQPEYSLSSAIQELDPVEVAPLYVGNPYDAEGEPIPISFSNATINPDTAIELARRSMSGEELTEEDGDLMSYATHSDGYAAVPHFDFFFPLAKALLDADIRDVAGEFRIYDNGAQVHGEVMFQDAESQLNLEGDREPLFVGLSVGNSYDGSCSMYAMGYAMDTYCKNSMRNLTARKSRKHIGEPDEVAEWWEEILLQMTAIRDVLGEIIEEALEIEIDFLNQPYDVEEFYEYLGLPGYLARAAATTARNRSPREGGTRTVLNLWTLYSGITSALTHDFNGTSEVGSIETYSQLAKELLFNPQKAIGDVKAAYEREQRRDDAVDERTIEQNLAMIENYEITLEDRKDEFEQFEEYMDSLLTAN</sequence>
<dbReference type="PATRIC" id="fig|1230460.4.peg.738"/>
<name>L9WCY8_9EURY</name>
<organism evidence="1 2">
    <name type="scientific">Natronorubrum sulfidifaciens JCM 14089</name>
    <dbReference type="NCBI Taxonomy" id="1230460"/>
    <lineage>
        <taxon>Archaea</taxon>
        <taxon>Methanobacteriati</taxon>
        <taxon>Methanobacteriota</taxon>
        <taxon>Stenosarchaea group</taxon>
        <taxon>Halobacteria</taxon>
        <taxon>Halobacteriales</taxon>
        <taxon>Natrialbaceae</taxon>
        <taxon>Natronorubrum</taxon>
    </lineage>
</organism>
<protein>
    <submittedName>
        <fullName evidence="1">Uncharacterized protein</fullName>
    </submittedName>
</protein>
<evidence type="ECO:0000313" key="1">
    <source>
        <dbReference type="EMBL" id="ELY47329.1"/>
    </source>
</evidence>
<keyword evidence="2" id="KW-1185">Reference proteome</keyword>
<reference evidence="1 2" key="1">
    <citation type="journal article" date="2014" name="PLoS Genet.">
        <title>Phylogenetically driven sequencing of extremely halophilic archaea reveals strategies for static and dynamic osmo-response.</title>
        <authorList>
            <person name="Becker E.A."/>
            <person name="Seitzer P.M."/>
            <person name="Tritt A."/>
            <person name="Larsen D."/>
            <person name="Krusor M."/>
            <person name="Yao A.I."/>
            <person name="Wu D."/>
            <person name="Madern D."/>
            <person name="Eisen J.A."/>
            <person name="Darling A.E."/>
            <person name="Facciotti M.T."/>
        </authorList>
    </citation>
    <scope>NUCLEOTIDE SEQUENCE [LARGE SCALE GENOMIC DNA]</scope>
    <source>
        <strain evidence="1 2">JCM 14089</strain>
    </source>
</reference>
<dbReference type="STRING" id="1230460.C495_03687"/>
<dbReference type="eggNOG" id="arCOG09003">
    <property type="taxonomic scope" value="Archaea"/>
</dbReference>
<comment type="caution">
    <text evidence="1">The sequence shown here is derived from an EMBL/GenBank/DDBJ whole genome shotgun (WGS) entry which is preliminary data.</text>
</comment>